<dbReference type="EMBL" id="BSFE01000003">
    <property type="protein sequence ID" value="GLK52016.1"/>
    <property type="molecule type" value="Genomic_DNA"/>
</dbReference>
<reference evidence="4" key="1">
    <citation type="journal article" date="2014" name="Int. J. Syst. Evol. Microbiol.">
        <title>Complete genome sequence of Corynebacterium casei LMG S-19264T (=DSM 44701T), isolated from a smear-ripened cheese.</title>
        <authorList>
            <consortium name="US DOE Joint Genome Institute (JGI-PGF)"/>
            <person name="Walter F."/>
            <person name="Albersmeier A."/>
            <person name="Kalinowski J."/>
            <person name="Ruckert C."/>
        </authorList>
    </citation>
    <scope>NUCLEOTIDE SEQUENCE</scope>
    <source>
        <strain evidence="4">VKM B-1513</strain>
    </source>
</reference>
<feature type="compositionally biased region" description="Low complexity" evidence="1">
    <location>
        <begin position="29"/>
        <end position="49"/>
    </location>
</feature>
<dbReference type="SMART" id="SM00280">
    <property type="entry name" value="KAZAL"/>
    <property type="match status" value="1"/>
</dbReference>
<dbReference type="Pfam" id="PF00050">
    <property type="entry name" value="Kazal_1"/>
    <property type="match status" value="1"/>
</dbReference>
<dbReference type="InterPro" id="IPR002350">
    <property type="entry name" value="Kazal_dom"/>
</dbReference>
<dbReference type="Proteomes" id="UP001143486">
    <property type="component" value="Unassembled WGS sequence"/>
</dbReference>
<evidence type="ECO:0000256" key="1">
    <source>
        <dbReference type="SAM" id="MobiDB-lite"/>
    </source>
</evidence>
<protein>
    <recommendedName>
        <fullName evidence="3">Kazal-like domain-containing protein</fullName>
    </recommendedName>
</protein>
<comment type="caution">
    <text evidence="4">The sequence shown here is derived from an EMBL/GenBank/DDBJ whole genome shotgun (WGS) entry which is preliminary data.</text>
</comment>
<dbReference type="PROSITE" id="PS51465">
    <property type="entry name" value="KAZAL_2"/>
    <property type="match status" value="1"/>
</dbReference>
<dbReference type="CDD" id="cd00104">
    <property type="entry name" value="KAZAL_FS"/>
    <property type="match status" value="1"/>
</dbReference>
<feature type="region of interest" description="Disordered" evidence="1">
    <location>
        <begin position="29"/>
        <end position="62"/>
    </location>
</feature>
<accession>A0A9W6MNK5</accession>
<dbReference type="InterPro" id="IPR036058">
    <property type="entry name" value="Kazal_dom_sf"/>
</dbReference>
<dbReference type="AlphaFoldDB" id="A0A9W6MNK5"/>
<feature type="chain" id="PRO_5040963523" description="Kazal-like domain-containing protein" evidence="2">
    <location>
        <begin position="27"/>
        <end position="122"/>
    </location>
</feature>
<name>A0A9W6MNK5_9PROT</name>
<dbReference type="PROSITE" id="PS51257">
    <property type="entry name" value="PROKAR_LIPOPROTEIN"/>
    <property type="match status" value="1"/>
</dbReference>
<feature type="domain" description="Kazal-like" evidence="3">
    <location>
        <begin position="80"/>
        <end position="116"/>
    </location>
</feature>
<dbReference type="InterPro" id="IPR053265">
    <property type="entry name" value="Serpin"/>
</dbReference>
<dbReference type="Gene3D" id="3.30.60.30">
    <property type="match status" value="1"/>
</dbReference>
<dbReference type="GO" id="GO:0005615">
    <property type="term" value="C:extracellular space"/>
    <property type="evidence" value="ECO:0007669"/>
    <property type="project" value="TreeGrafter"/>
</dbReference>
<gene>
    <name evidence="4" type="ORF">GCM10017621_15240</name>
</gene>
<evidence type="ECO:0000256" key="2">
    <source>
        <dbReference type="SAM" id="SignalP"/>
    </source>
</evidence>
<proteinExistence type="predicted"/>
<organism evidence="4 5">
    <name type="scientific">Maricaulis virginensis</name>
    <dbReference type="NCBI Taxonomy" id="144022"/>
    <lineage>
        <taxon>Bacteria</taxon>
        <taxon>Pseudomonadati</taxon>
        <taxon>Pseudomonadota</taxon>
        <taxon>Alphaproteobacteria</taxon>
        <taxon>Maricaulales</taxon>
        <taxon>Maricaulaceae</taxon>
        <taxon>Maricaulis</taxon>
    </lineage>
</organism>
<sequence>MRMQISAALLGGALLMACTAPEDVSAAQDAAQQDTSVASETVTETPAETVVEDTGTDTMPADATVDAETPAEAVEAEAVCTQEYAPVCGSDGETYGNACEAELAGVDVAASGECHTDEEPHN</sequence>
<keyword evidence="2" id="KW-0732">Signal</keyword>
<keyword evidence="5" id="KW-1185">Reference proteome</keyword>
<evidence type="ECO:0000259" key="3">
    <source>
        <dbReference type="PROSITE" id="PS51465"/>
    </source>
</evidence>
<evidence type="ECO:0000313" key="5">
    <source>
        <dbReference type="Proteomes" id="UP001143486"/>
    </source>
</evidence>
<dbReference type="SUPFAM" id="SSF100895">
    <property type="entry name" value="Kazal-type serine protease inhibitors"/>
    <property type="match status" value="1"/>
</dbReference>
<dbReference type="RefSeq" id="WP_271186380.1">
    <property type="nucleotide sequence ID" value="NZ_BSFE01000003.1"/>
</dbReference>
<reference evidence="4" key="2">
    <citation type="submission" date="2023-01" db="EMBL/GenBank/DDBJ databases">
        <authorList>
            <person name="Sun Q."/>
            <person name="Evtushenko L."/>
        </authorList>
    </citation>
    <scope>NUCLEOTIDE SEQUENCE</scope>
    <source>
        <strain evidence="4">VKM B-1513</strain>
    </source>
</reference>
<feature type="signal peptide" evidence="2">
    <location>
        <begin position="1"/>
        <end position="26"/>
    </location>
</feature>
<evidence type="ECO:0000313" key="4">
    <source>
        <dbReference type="EMBL" id="GLK52016.1"/>
    </source>
</evidence>
<dbReference type="PANTHER" id="PTHR21131:SF0">
    <property type="entry name" value="GEO10195P1-RELATED"/>
    <property type="match status" value="1"/>
</dbReference>
<dbReference type="PANTHER" id="PTHR21131">
    <property type="entry name" value="SERINE-TYPE ENDOPEPTIDASE INHIBITOR"/>
    <property type="match status" value="1"/>
</dbReference>